<organism evidence="1 2">
    <name type="scientific">Hymenobacter arizonensis</name>
    <name type="common">Siccationidurans arizonensis</name>
    <dbReference type="NCBI Taxonomy" id="1227077"/>
    <lineage>
        <taxon>Bacteria</taxon>
        <taxon>Pseudomonadati</taxon>
        <taxon>Bacteroidota</taxon>
        <taxon>Cytophagia</taxon>
        <taxon>Cytophagales</taxon>
        <taxon>Hymenobacteraceae</taxon>
        <taxon>Hymenobacter</taxon>
    </lineage>
</organism>
<dbReference type="Proteomes" id="UP000199029">
    <property type="component" value="Unassembled WGS sequence"/>
</dbReference>
<gene>
    <name evidence="1" type="ORF">SAMN04515668_2619</name>
</gene>
<evidence type="ECO:0008006" key="3">
    <source>
        <dbReference type="Google" id="ProtNLM"/>
    </source>
</evidence>
<dbReference type="STRING" id="1227077.SAMN04515668_2619"/>
<dbReference type="AlphaFoldDB" id="A0A1I5Z1N1"/>
<accession>A0A1I5Z1N1</accession>
<protein>
    <recommendedName>
        <fullName evidence="3">DUF2806 domain-containing protein</fullName>
    </recommendedName>
</protein>
<name>A0A1I5Z1N1_HYMAR</name>
<dbReference type="RefSeq" id="WP_092673759.1">
    <property type="nucleotide sequence ID" value="NZ_FOXS01000003.1"/>
</dbReference>
<dbReference type="OrthoDB" id="886161at2"/>
<evidence type="ECO:0000313" key="2">
    <source>
        <dbReference type="Proteomes" id="UP000199029"/>
    </source>
</evidence>
<keyword evidence="2" id="KW-1185">Reference proteome</keyword>
<reference evidence="2" key="1">
    <citation type="submission" date="2016-10" db="EMBL/GenBank/DDBJ databases">
        <authorList>
            <person name="Varghese N."/>
            <person name="Submissions S."/>
        </authorList>
    </citation>
    <scope>NUCLEOTIDE SEQUENCE [LARGE SCALE GENOMIC DNA]</scope>
    <source>
        <strain evidence="2">OR362-8,ATCC BAA-1266,JCM 13504</strain>
    </source>
</reference>
<dbReference type="InterPro" id="IPR021254">
    <property type="entry name" value="DUF2806"/>
</dbReference>
<proteinExistence type="predicted"/>
<evidence type="ECO:0000313" key="1">
    <source>
        <dbReference type="EMBL" id="SFQ50414.1"/>
    </source>
</evidence>
<sequence length="357" mass="39014">MSDEAKGSLINIKDVAGLSEPITKLISTIEAGCGRLANALWLNKKDADNEAYRIQQVGQAETQLLIERAKAIAGLAEGGQYVDKMEISLDNVQAQLVNHPPQSAALFERYSERAAYQNAMRQQNIEAVVEKAAEVLAHGVAVSDEPVSQAFVNKYFRAVEDVSEPAIQALWGRILAGEVQQPGSFSLRTLAFLTTLTQEEAKDFERLCAHVWQFPSGKRLPIIFYKHDPSSMDPGHARQFRFETLAHLADIGLIDFRPQTGPWALAGFSIGAPATQIAYNGSMVMVSGLPGRKLYKIASGNVLLTKIGAELVPICKPAYDYQIMDDVMQEWMSKGYTFSSTVLQPAGNGPVDGKGLK</sequence>
<dbReference type="Pfam" id="PF10987">
    <property type="entry name" value="DUF2806"/>
    <property type="match status" value="1"/>
</dbReference>
<dbReference type="EMBL" id="FOXS01000003">
    <property type="protein sequence ID" value="SFQ50414.1"/>
    <property type="molecule type" value="Genomic_DNA"/>
</dbReference>